<gene>
    <name evidence="3" type="ORF">GCM10012286_25710</name>
</gene>
<reference evidence="4" key="1">
    <citation type="journal article" date="2019" name="Int. J. Syst. Evol. Microbiol.">
        <title>The Global Catalogue of Microorganisms (GCM) 10K type strain sequencing project: providing services to taxonomists for standard genome sequencing and annotation.</title>
        <authorList>
            <consortium name="The Broad Institute Genomics Platform"/>
            <consortium name="The Broad Institute Genome Sequencing Center for Infectious Disease"/>
            <person name="Wu L."/>
            <person name="Ma J."/>
        </authorList>
    </citation>
    <scope>NUCLEOTIDE SEQUENCE [LARGE SCALE GENOMIC DNA]</scope>
    <source>
        <strain evidence="4">CGMCC 4.7349</strain>
    </source>
</reference>
<accession>A0ABQ2LSX2</accession>
<proteinExistence type="predicted"/>
<evidence type="ECO:0000256" key="1">
    <source>
        <dbReference type="SAM" id="SignalP"/>
    </source>
</evidence>
<dbReference type="PANTHER" id="PTHR43784">
    <property type="entry name" value="GDSL-LIKE LIPASE/ACYLHYDROLASE, PUTATIVE (AFU_ORTHOLOGUE AFUA_2G00820)-RELATED"/>
    <property type="match status" value="1"/>
</dbReference>
<evidence type="ECO:0000313" key="3">
    <source>
        <dbReference type="EMBL" id="GGO42965.1"/>
    </source>
</evidence>
<dbReference type="Proteomes" id="UP000656881">
    <property type="component" value="Unassembled WGS sequence"/>
</dbReference>
<comment type="caution">
    <text evidence="3">The sequence shown here is derived from an EMBL/GenBank/DDBJ whole genome shotgun (WGS) entry which is preliminary data.</text>
</comment>
<evidence type="ECO:0000259" key="2">
    <source>
        <dbReference type="Pfam" id="PF13472"/>
    </source>
</evidence>
<feature type="signal peptide" evidence="1">
    <location>
        <begin position="1"/>
        <end position="27"/>
    </location>
</feature>
<keyword evidence="1" id="KW-0732">Signal</keyword>
<dbReference type="Gene3D" id="3.40.50.1110">
    <property type="entry name" value="SGNH hydrolase"/>
    <property type="match status" value="1"/>
</dbReference>
<keyword evidence="4" id="KW-1185">Reference proteome</keyword>
<feature type="chain" id="PRO_5047478581" description="SGNH hydrolase-type esterase domain-containing protein" evidence="1">
    <location>
        <begin position="28"/>
        <end position="436"/>
    </location>
</feature>
<organism evidence="3 4">
    <name type="scientific">Streptomyces lasiicapitis</name>
    <dbReference type="NCBI Taxonomy" id="1923961"/>
    <lineage>
        <taxon>Bacteria</taxon>
        <taxon>Bacillati</taxon>
        <taxon>Actinomycetota</taxon>
        <taxon>Actinomycetes</taxon>
        <taxon>Kitasatosporales</taxon>
        <taxon>Streptomycetaceae</taxon>
        <taxon>Streptomyces</taxon>
    </lineage>
</organism>
<dbReference type="PANTHER" id="PTHR43784:SF2">
    <property type="entry name" value="GDSL-LIKE LIPASE_ACYLHYDROLASE, PUTATIVE (AFU_ORTHOLOGUE AFUA_2G00820)-RELATED"/>
    <property type="match status" value="1"/>
</dbReference>
<protein>
    <recommendedName>
        <fullName evidence="2">SGNH hydrolase-type esterase domain-containing protein</fullName>
    </recommendedName>
</protein>
<dbReference type="SUPFAM" id="SSF52266">
    <property type="entry name" value="SGNH hydrolase"/>
    <property type="match status" value="1"/>
</dbReference>
<dbReference type="RefSeq" id="WP_189174013.1">
    <property type="nucleotide sequence ID" value="NZ_BMNG01000005.1"/>
</dbReference>
<dbReference type="Pfam" id="PF13472">
    <property type="entry name" value="Lipase_GDSL_2"/>
    <property type="match status" value="1"/>
</dbReference>
<sequence length="436" mass="45773">MISRARTTAVAVALALTAGAAVTTAQASQGGHGVENKVENKKAAQAWTAAWAAAPQRPSTGFKANWSENGFDDQTVRQVVRVTEGGDRARIRLSNAYGASPLHIASATVARTEGTKGAGVEKGSVRRLTFGGKTSATVPAGGSLASDEAGLDLDRFESVTVTLHLARTTGPATFHAQSFATSYRAAGNHVGDTGAGAFKESTESWYYLSGVDVRSDKGGQGRAPRRDGIVLFGDSITDGFASSTDRNRRWSDALAERLAKAGTPRPVLNSGIGGNLVLNDSAWYGDKGTNRIGRDVLDQPGAGTVVVLEGLNDIGFSESDTPTYKPAPVISADQLIAGHRKLIRAAHDKGLKAVGGTLLPLGGSDHYGKHAAAVSDAFNKWVRTSGEYDSYIDFDKALADPKNPERIRPAYDSGDHLHPNDAGYRAMARAADLNSL</sequence>
<dbReference type="InterPro" id="IPR013830">
    <property type="entry name" value="SGNH_hydro"/>
</dbReference>
<dbReference type="CDD" id="cd01830">
    <property type="entry name" value="XynE_like"/>
    <property type="match status" value="1"/>
</dbReference>
<evidence type="ECO:0000313" key="4">
    <source>
        <dbReference type="Proteomes" id="UP000656881"/>
    </source>
</evidence>
<dbReference type="InterPro" id="IPR053140">
    <property type="entry name" value="GDSL_Rv0518-like"/>
</dbReference>
<name>A0ABQ2LSX2_9ACTN</name>
<dbReference type="EMBL" id="BMNG01000005">
    <property type="protein sequence ID" value="GGO42965.1"/>
    <property type="molecule type" value="Genomic_DNA"/>
</dbReference>
<feature type="domain" description="SGNH hydrolase-type esterase" evidence="2">
    <location>
        <begin position="231"/>
        <end position="426"/>
    </location>
</feature>
<dbReference type="InterPro" id="IPR036514">
    <property type="entry name" value="SGNH_hydro_sf"/>
</dbReference>